<dbReference type="PIRSF" id="PIRSF018357">
    <property type="entry name" value="Trans_reg_ArsR_prd"/>
    <property type="match status" value="1"/>
</dbReference>
<dbReference type="InterPro" id="IPR011991">
    <property type="entry name" value="ArsR-like_HTH"/>
</dbReference>
<organism evidence="2 3">
    <name type="scientific">Methanococcoides methylutens MM1</name>
    <dbReference type="NCBI Taxonomy" id="1434104"/>
    <lineage>
        <taxon>Archaea</taxon>
        <taxon>Methanobacteriati</taxon>
        <taxon>Methanobacteriota</taxon>
        <taxon>Stenosarchaea group</taxon>
        <taxon>Methanomicrobia</taxon>
        <taxon>Methanosarcinales</taxon>
        <taxon>Methanosarcinaceae</taxon>
        <taxon>Methanococcoides</taxon>
    </lineage>
</organism>
<dbReference type="InterPro" id="IPR016723">
    <property type="entry name" value="Tscrpt_reg_ArsR_prd"/>
</dbReference>
<protein>
    <submittedName>
        <fullName evidence="2">Transcriptional regulator, ArsR family</fullName>
    </submittedName>
</protein>
<name>A0A0E3X091_METMT</name>
<dbReference type="InterPro" id="IPR036390">
    <property type="entry name" value="WH_DNA-bd_sf"/>
</dbReference>
<dbReference type="Pfam" id="PF14947">
    <property type="entry name" value="HTH_45"/>
    <property type="match status" value="1"/>
</dbReference>
<dbReference type="OrthoDB" id="114909at2157"/>
<dbReference type="Proteomes" id="UP000033048">
    <property type="component" value="Chromosome"/>
</dbReference>
<feature type="domain" description="ArnR1-like winged helix-turn-helix" evidence="1">
    <location>
        <begin position="176"/>
        <end position="241"/>
    </location>
</feature>
<evidence type="ECO:0000313" key="3">
    <source>
        <dbReference type="Proteomes" id="UP000033048"/>
    </source>
</evidence>
<evidence type="ECO:0000259" key="1">
    <source>
        <dbReference type="Pfam" id="PF14947"/>
    </source>
</evidence>
<dbReference type="SUPFAM" id="SSF46785">
    <property type="entry name" value="Winged helix' DNA-binding domain"/>
    <property type="match status" value="1"/>
</dbReference>
<dbReference type="RefSeq" id="WP_048205694.1">
    <property type="nucleotide sequence ID" value="NZ_CP009518.1"/>
</dbReference>
<dbReference type="GeneID" id="24894133"/>
<sequence length="250" mass="28837">MYEDCESELGDIRDKLDEIHRDIRTFTEDSNREHLESILAFVRDDYSNVLEKHLVDDLKKGLSKNMVKKCDRLDQCRPIFTDILQKNAALIKQSSVDSEIIDKKRVDIKNLRKGMPYDKCDICFAEATDLFEKQVSLMQSLRIYETKKDKKQDISLVPAQTMIDEVLDPLCHTKRFEILKAISGQSMSFSALSKLTDLRGGNLLFHLQKLSDSGMIIQQHERGDYMITSKGFKVMESVSEMYSALIPEEN</sequence>
<gene>
    <name evidence="2" type="ORF">MCMEM_1572</name>
</gene>
<dbReference type="InterPro" id="IPR038723">
    <property type="entry name" value="ArnR1-like_HTH"/>
</dbReference>
<dbReference type="STRING" id="1434104.MCMEM_1572"/>
<dbReference type="KEGG" id="mmet:MCMEM_1572"/>
<dbReference type="HOGENOM" id="CLU_085608_0_0_2"/>
<dbReference type="EMBL" id="CP009518">
    <property type="protein sequence ID" value="AKB85625.1"/>
    <property type="molecule type" value="Genomic_DNA"/>
</dbReference>
<accession>A0A0E3X091</accession>
<dbReference type="AlphaFoldDB" id="A0A0E3X091"/>
<dbReference type="InterPro" id="IPR036388">
    <property type="entry name" value="WH-like_DNA-bd_sf"/>
</dbReference>
<reference evidence="2 3" key="1">
    <citation type="submission" date="2014-07" db="EMBL/GenBank/DDBJ databases">
        <title>Methanogenic archaea and the global carbon cycle.</title>
        <authorList>
            <person name="Henriksen J.R."/>
            <person name="Luke J."/>
            <person name="Reinhart S."/>
            <person name="Benedict M.N."/>
            <person name="Youngblut N.D."/>
            <person name="Metcalf M.E."/>
            <person name="Whitaker R.J."/>
            <person name="Metcalf W.W."/>
        </authorList>
    </citation>
    <scope>NUCLEOTIDE SEQUENCE [LARGE SCALE GENOMIC DNA]</scope>
    <source>
        <strain evidence="2 3">MM1</strain>
    </source>
</reference>
<keyword evidence="3" id="KW-1185">Reference proteome</keyword>
<dbReference type="CDD" id="cd00090">
    <property type="entry name" value="HTH_ARSR"/>
    <property type="match status" value="1"/>
</dbReference>
<dbReference type="PATRIC" id="fig|1434104.5.peg.1710"/>
<evidence type="ECO:0000313" key="2">
    <source>
        <dbReference type="EMBL" id="AKB85625.1"/>
    </source>
</evidence>
<proteinExistence type="predicted"/>
<dbReference type="Gene3D" id="1.10.10.10">
    <property type="entry name" value="Winged helix-like DNA-binding domain superfamily/Winged helix DNA-binding domain"/>
    <property type="match status" value="1"/>
</dbReference>